<evidence type="ECO:0000313" key="1">
    <source>
        <dbReference type="EnsemblPlants" id="OPUNC05G06060.1"/>
    </source>
</evidence>
<organism evidence="1">
    <name type="scientific">Oryza punctata</name>
    <name type="common">Red rice</name>
    <dbReference type="NCBI Taxonomy" id="4537"/>
    <lineage>
        <taxon>Eukaryota</taxon>
        <taxon>Viridiplantae</taxon>
        <taxon>Streptophyta</taxon>
        <taxon>Embryophyta</taxon>
        <taxon>Tracheophyta</taxon>
        <taxon>Spermatophyta</taxon>
        <taxon>Magnoliopsida</taxon>
        <taxon>Liliopsida</taxon>
        <taxon>Poales</taxon>
        <taxon>Poaceae</taxon>
        <taxon>BOP clade</taxon>
        <taxon>Oryzoideae</taxon>
        <taxon>Oryzeae</taxon>
        <taxon>Oryzinae</taxon>
        <taxon>Oryza</taxon>
    </lineage>
</organism>
<name>A0A0E0KZK8_ORYPU</name>
<proteinExistence type="predicted"/>
<dbReference type="HOGENOM" id="CLU_2798398_0_0_1"/>
<dbReference type="AlphaFoldDB" id="A0A0E0KZK8"/>
<evidence type="ECO:0000313" key="2">
    <source>
        <dbReference type="Proteomes" id="UP000026962"/>
    </source>
</evidence>
<dbReference type="Gramene" id="OPUNC05G06060.1">
    <property type="protein sequence ID" value="OPUNC05G06060.1"/>
    <property type="gene ID" value="OPUNC05G06060"/>
</dbReference>
<protein>
    <submittedName>
        <fullName evidence="1">Uncharacterized protein</fullName>
    </submittedName>
</protein>
<dbReference type="Proteomes" id="UP000026962">
    <property type="component" value="Chromosome 5"/>
</dbReference>
<keyword evidence="2" id="KW-1185">Reference proteome</keyword>
<reference evidence="1" key="2">
    <citation type="submission" date="2018-05" db="EMBL/GenBank/DDBJ databases">
        <title>OpunRS2 (Oryza punctata Reference Sequence Version 2).</title>
        <authorList>
            <person name="Zhang J."/>
            <person name="Kudrna D."/>
            <person name="Lee S."/>
            <person name="Talag J."/>
            <person name="Welchert J."/>
            <person name="Wing R.A."/>
        </authorList>
    </citation>
    <scope>NUCLEOTIDE SEQUENCE [LARGE SCALE GENOMIC DNA]</scope>
</reference>
<accession>A0A0E0KZK8</accession>
<reference evidence="1" key="1">
    <citation type="submission" date="2015-04" db="UniProtKB">
        <authorList>
            <consortium name="EnsemblPlants"/>
        </authorList>
    </citation>
    <scope>IDENTIFICATION</scope>
</reference>
<sequence length="68" mass="7636">MKVLRLELDEAKAIARRYTLHLALSDLGRKLTAFRAKVPLHWTSPSGLSRQVALWPKLLGTTVTVVLK</sequence>
<dbReference type="EnsemblPlants" id="OPUNC05G06060.1">
    <property type="protein sequence ID" value="OPUNC05G06060.1"/>
    <property type="gene ID" value="OPUNC05G06060"/>
</dbReference>